<organism evidence="2 3">
    <name type="scientific">Amanita muscaria (strain Koide BX008)</name>
    <dbReference type="NCBI Taxonomy" id="946122"/>
    <lineage>
        <taxon>Eukaryota</taxon>
        <taxon>Fungi</taxon>
        <taxon>Dikarya</taxon>
        <taxon>Basidiomycota</taxon>
        <taxon>Agaricomycotina</taxon>
        <taxon>Agaricomycetes</taxon>
        <taxon>Agaricomycetidae</taxon>
        <taxon>Agaricales</taxon>
        <taxon>Pluteineae</taxon>
        <taxon>Amanitaceae</taxon>
        <taxon>Amanita</taxon>
    </lineage>
</organism>
<evidence type="ECO:0000313" key="2">
    <source>
        <dbReference type="EMBL" id="KIL57757.1"/>
    </source>
</evidence>
<sequence length="174" mass="18935">MFTTTFGALASVESAVGHTLTPPIPPATILAIARITNTIREEERQISVRGGSTTGFRETDLRSRQGNATRGIQVLAPPSAHRRGVLVRHSHRQWSHPLTVLPLVSSSAIDSFVFPTHRSLFAPPAPPKSMQVVTDSSTRRATSRAFLPSHPQNQAPCRAGKRLLPKFAQPSLSY</sequence>
<dbReference type="AlphaFoldDB" id="A0A0C2W976"/>
<gene>
    <name evidence="2" type="ORF">M378DRAFT_16013</name>
</gene>
<evidence type="ECO:0000256" key="1">
    <source>
        <dbReference type="SAM" id="MobiDB-lite"/>
    </source>
</evidence>
<name>A0A0C2W976_AMAMK</name>
<dbReference type="InParanoid" id="A0A0C2W976"/>
<evidence type="ECO:0000313" key="3">
    <source>
        <dbReference type="Proteomes" id="UP000054549"/>
    </source>
</evidence>
<dbReference type="HOGENOM" id="CLU_1539618_0_0_1"/>
<dbReference type="Proteomes" id="UP000054549">
    <property type="component" value="Unassembled WGS sequence"/>
</dbReference>
<accession>A0A0C2W976</accession>
<dbReference type="EMBL" id="KN818358">
    <property type="protein sequence ID" value="KIL57757.1"/>
    <property type="molecule type" value="Genomic_DNA"/>
</dbReference>
<keyword evidence="3" id="KW-1185">Reference proteome</keyword>
<proteinExistence type="predicted"/>
<feature type="region of interest" description="Disordered" evidence="1">
    <location>
        <begin position="125"/>
        <end position="158"/>
    </location>
</feature>
<feature type="compositionally biased region" description="Polar residues" evidence="1">
    <location>
        <begin position="131"/>
        <end position="140"/>
    </location>
</feature>
<reference evidence="2 3" key="1">
    <citation type="submission" date="2014-04" db="EMBL/GenBank/DDBJ databases">
        <title>Evolutionary Origins and Diversification of the Mycorrhizal Mutualists.</title>
        <authorList>
            <consortium name="DOE Joint Genome Institute"/>
            <consortium name="Mycorrhizal Genomics Consortium"/>
            <person name="Kohler A."/>
            <person name="Kuo A."/>
            <person name="Nagy L.G."/>
            <person name="Floudas D."/>
            <person name="Copeland A."/>
            <person name="Barry K.W."/>
            <person name="Cichocki N."/>
            <person name="Veneault-Fourrey C."/>
            <person name="LaButti K."/>
            <person name="Lindquist E.A."/>
            <person name="Lipzen A."/>
            <person name="Lundell T."/>
            <person name="Morin E."/>
            <person name="Murat C."/>
            <person name="Riley R."/>
            <person name="Ohm R."/>
            <person name="Sun H."/>
            <person name="Tunlid A."/>
            <person name="Henrissat B."/>
            <person name="Grigoriev I.V."/>
            <person name="Hibbett D.S."/>
            <person name="Martin F."/>
        </authorList>
    </citation>
    <scope>NUCLEOTIDE SEQUENCE [LARGE SCALE GENOMIC DNA]</scope>
    <source>
        <strain evidence="2 3">Koide BX008</strain>
    </source>
</reference>
<protein>
    <submittedName>
        <fullName evidence="2">Uncharacterized protein</fullName>
    </submittedName>
</protein>